<organism evidence="2 3">
    <name type="scientific">Tritrichomonas musculus</name>
    <dbReference type="NCBI Taxonomy" id="1915356"/>
    <lineage>
        <taxon>Eukaryota</taxon>
        <taxon>Metamonada</taxon>
        <taxon>Parabasalia</taxon>
        <taxon>Tritrichomonadida</taxon>
        <taxon>Tritrichomonadidae</taxon>
        <taxon>Tritrichomonas</taxon>
    </lineage>
</organism>
<protein>
    <submittedName>
        <fullName evidence="2">Uncharacterized protein</fullName>
    </submittedName>
</protein>
<evidence type="ECO:0000256" key="1">
    <source>
        <dbReference type="SAM" id="MobiDB-lite"/>
    </source>
</evidence>
<dbReference type="EMBL" id="JAPFFF010000033">
    <property type="protein sequence ID" value="KAK8844351.1"/>
    <property type="molecule type" value="Genomic_DNA"/>
</dbReference>
<evidence type="ECO:0000313" key="3">
    <source>
        <dbReference type="Proteomes" id="UP001470230"/>
    </source>
</evidence>
<feature type="compositionally biased region" description="Low complexity" evidence="1">
    <location>
        <begin position="184"/>
        <end position="204"/>
    </location>
</feature>
<dbReference type="Proteomes" id="UP001470230">
    <property type="component" value="Unassembled WGS sequence"/>
</dbReference>
<name>A0ABR2HCB5_9EUKA</name>
<reference evidence="2 3" key="1">
    <citation type="submission" date="2024-04" db="EMBL/GenBank/DDBJ databases">
        <title>Tritrichomonas musculus Genome.</title>
        <authorList>
            <person name="Alves-Ferreira E."/>
            <person name="Grigg M."/>
            <person name="Lorenzi H."/>
            <person name="Galac M."/>
        </authorList>
    </citation>
    <scope>NUCLEOTIDE SEQUENCE [LARGE SCALE GENOMIC DNA]</scope>
    <source>
        <strain evidence="2 3">EAF2021</strain>
    </source>
</reference>
<comment type="caution">
    <text evidence="2">The sequence shown here is derived from an EMBL/GenBank/DDBJ whole genome shotgun (WGS) entry which is preliminary data.</text>
</comment>
<evidence type="ECO:0000313" key="2">
    <source>
        <dbReference type="EMBL" id="KAK8844351.1"/>
    </source>
</evidence>
<proteinExistence type="predicted"/>
<keyword evidence="3" id="KW-1185">Reference proteome</keyword>
<gene>
    <name evidence="2" type="ORF">M9Y10_024565</name>
</gene>
<feature type="region of interest" description="Disordered" evidence="1">
    <location>
        <begin position="184"/>
        <end position="218"/>
    </location>
</feature>
<sequence>MMLNNISFNSLHTSSKLNDNEFLCFYDLTKEKGFDIQYNSFVCNKNGPYLINYVNYASSSIFYSSIINNSVVTSLIYLSNVDSSSYSILTINHCAFANNVYRKAEFLDIFRSGTTNTRLTVFSCLIGTTLPSQNNHDNYFYIDNKESITFILDNENIWNNTNIYEIKPPSPSKDYICQLISNTSPTQTPTSTLSQTPTSSISQTDDVNSMPKTIAFKN</sequence>
<accession>A0ABR2HCB5</accession>